<keyword evidence="2" id="KW-1185">Reference proteome</keyword>
<organism evidence="1 2">
    <name type="scientific">Periplaneta americana</name>
    <name type="common">American cockroach</name>
    <name type="synonym">Blatta americana</name>
    <dbReference type="NCBI Taxonomy" id="6978"/>
    <lineage>
        <taxon>Eukaryota</taxon>
        <taxon>Metazoa</taxon>
        <taxon>Ecdysozoa</taxon>
        <taxon>Arthropoda</taxon>
        <taxon>Hexapoda</taxon>
        <taxon>Insecta</taxon>
        <taxon>Pterygota</taxon>
        <taxon>Neoptera</taxon>
        <taxon>Polyneoptera</taxon>
        <taxon>Dictyoptera</taxon>
        <taxon>Blattodea</taxon>
        <taxon>Blattoidea</taxon>
        <taxon>Blattidae</taxon>
        <taxon>Blattinae</taxon>
        <taxon>Periplaneta</taxon>
    </lineage>
</organism>
<accession>A0ABQ8RYH5</accession>
<name>A0ABQ8RYH5_PERAM</name>
<proteinExistence type="predicted"/>
<comment type="caution">
    <text evidence="1">The sequence shown here is derived from an EMBL/GenBank/DDBJ whole genome shotgun (WGS) entry which is preliminary data.</text>
</comment>
<evidence type="ECO:0000313" key="1">
    <source>
        <dbReference type="EMBL" id="KAJ4426791.1"/>
    </source>
</evidence>
<dbReference type="Proteomes" id="UP001148838">
    <property type="component" value="Unassembled WGS sequence"/>
</dbReference>
<evidence type="ECO:0000313" key="2">
    <source>
        <dbReference type="Proteomes" id="UP001148838"/>
    </source>
</evidence>
<gene>
    <name evidence="1" type="ORF">ANN_26590</name>
</gene>
<sequence>MRRFRKTKSLDACLPIRSCARERVRFPLKLITFWGFFRSFLQSMNTLPMKYISEWKSEFCLKVDIPPFSPGLFNSYSQSFPNIEMIRQRIQDGYRLNRRTLYILKDYGSLHQNDCSLAFKLKAAILSTSCNAYNLRYNELNLYSNFHRNPLSHYRVKRTNYFSKIENYQKNFGYRFIISIDTVHPPAITVLSYSNEAWTVRLQDDQRHFYEELLAIVFDHKRNTDNVDELEITPNVCNNTDKTVFSMDKEWSVPDYLERSFTTHHEGIVICVFNDIAKACRNDDVSLISSSPLGHCPSTCPCFTRYLDDGSGLCKVLPGKNLFRPSSAIHLFDMFVPLKSILLNKINYRIHFEFLQYVHIFTVFQQRASRCSSHEPHFSCRQPLLTSFLIVHASLPFLDSRLDDKSFKNNFPILFCNFFPK</sequence>
<dbReference type="EMBL" id="JAJSOF020000039">
    <property type="protein sequence ID" value="KAJ4426791.1"/>
    <property type="molecule type" value="Genomic_DNA"/>
</dbReference>
<protein>
    <submittedName>
        <fullName evidence="1">Uncharacterized protein</fullName>
    </submittedName>
</protein>
<reference evidence="1 2" key="1">
    <citation type="journal article" date="2022" name="Allergy">
        <title>Genome assembly and annotation of Periplaneta americana reveal a comprehensive cockroach allergen profile.</title>
        <authorList>
            <person name="Wang L."/>
            <person name="Xiong Q."/>
            <person name="Saelim N."/>
            <person name="Wang L."/>
            <person name="Nong W."/>
            <person name="Wan A.T."/>
            <person name="Shi M."/>
            <person name="Liu X."/>
            <person name="Cao Q."/>
            <person name="Hui J.H.L."/>
            <person name="Sookrung N."/>
            <person name="Leung T.F."/>
            <person name="Tungtrongchitr A."/>
            <person name="Tsui S.K.W."/>
        </authorList>
    </citation>
    <scope>NUCLEOTIDE SEQUENCE [LARGE SCALE GENOMIC DNA]</scope>
    <source>
        <strain evidence="1">PWHHKU_190912</strain>
    </source>
</reference>